<dbReference type="AlphaFoldDB" id="A0A5J4J814"/>
<dbReference type="PROSITE" id="PS51257">
    <property type="entry name" value="PROKAR_LIPOPROTEIN"/>
    <property type="match status" value="1"/>
</dbReference>
<dbReference type="RefSeq" id="WP_151681387.1">
    <property type="nucleotide sequence ID" value="NZ_BKZP01000034.1"/>
</dbReference>
<evidence type="ECO:0000313" key="2">
    <source>
        <dbReference type="Proteomes" id="UP000391919"/>
    </source>
</evidence>
<accession>A0A5J4J814</accession>
<organism evidence="1 2">
    <name type="scientific">Weizmannia acidilactici</name>
    <dbReference type="NCBI Taxonomy" id="2607726"/>
    <lineage>
        <taxon>Bacteria</taxon>
        <taxon>Bacillati</taxon>
        <taxon>Bacillota</taxon>
        <taxon>Bacilli</taxon>
        <taxon>Bacillales</taxon>
        <taxon>Bacillaceae</taxon>
        <taxon>Heyndrickxia</taxon>
    </lineage>
</organism>
<dbReference type="Proteomes" id="UP000391919">
    <property type="component" value="Unassembled WGS sequence"/>
</dbReference>
<gene>
    <name evidence="1" type="ORF">BpJC7_23350</name>
</gene>
<protein>
    <recommendedName>
        <fullName evidence="3">Lipoprotein</fullName>
    </recommendedName>
</protein>
<evidence type="ECO:0000313" key="1">
    <source>
        <dbReference type="EMBL" id="GER71032.1"/>
    </source>
</evidence>
<name>A0A5J4J814_9BACI</name>
<sequence length="126" mass="13866">MRIAAGLIAVCILLSGCGGQIPRKEWNEVDAATYTKGNQVSIRHFVKEDDLFVECIIPSVSFSGSKHARQAKIKVYVDGAYEGEYNTAAFVVKGLEKGVHTVKLEVVDKTTDADLGIRRQFYITVT</sequence>
<proteinExistence type="predicted"/>
<comment type="caution">
    <text evidence="1">The sequence shown here is derived from an EMBL/GenBank/DDBJ whole genome shotgun (WGS) entry which is preliminary data.</text>
</comment>
<reference evidence="1 2" key="1">
    <citation type="submission" date="2019-09" db="EMBL/GenBank/DDBJ databases">
        <title>Draft genome sequence of Bacillus sp. JC-7.</title>
        <authorList>
            <person name="Tanaka N."/>
            <person name="Shiwa Y."/>
            <person name="Fujita N."/>
            <person name="Tanasupawat S."/>
        </authorList>
    </citation>
    <scope>NUCLEOTIDE SEQUENCE [LARGE SCALE GENOMIC DNA]</scope>
    <source>
        <strain evidence="1 2">JC-7</strain>
    </source>
</reference>
<dbReference type="EMBL" id="BKZQ01000033">
    <property type="protein sequence ID" value="GER71032.1"/>
    <property type="molecule type" value="Genomic_DNA"/>
</dbReference>
<evidence type="ECO:0008006" key="3">
    <source>
        <dbReference type="Google" id="ProtNLM"/>
    </source>
</evidence>
<keyword evidence="2" id="KW-1185">Reference proteome</keyword>